<keyword evidence="20" id="KW-1185">Reference proteome</keyword>
<dbReference type="Pfam" id="PF00580">
    <property type="entry name" value="UvrD-helicase"/>
    <property type="match status" value="1"/>
</dbReference>
<evidence type="ECO:0000256" key="4">
    <source>
        <dbReference type="ARBA" id="ARBA00022763"/>
    </source>
</evidence>
<comment type="domain">
    <text evidence="15">The N-terminal DNA-binding domain is a ssDNA-dependent ATPase and has ATP-dependent 3'-5' helicase function. This domain interacts with RecC.</text>
</comment>
<evidence type="ECO:0000256" key="5">
    <source>
        <dbReference type="ARBA" id="ARBA00022801"/>
    </source>
</evidence>
<evidence type="ECO:0000256" key="2">
    <source>
        <dbReference type="ARBA" id="ARBA00022723"/>
    </source>
</evidence>
<comment type="function">
    <text evidence="15">A helicase/nuclease that prepares dsDNA breaks (DSB) for recombinational DNA repair. Binds to DSBs and unwinds DNA via a highly rapid and processive ATP-dependent bidirectional helicase activity. Unwinds dsDNA until it encounters a Chi (crossover hotspot instigator) sequence from the 3' direction. Cuts ssDNA a few nucleotides 3' to the Chi site. The properties and activities of the enzyme are changed at Chi. The Chi-altered holoenzyme produces a long 3'-ssDNA overhang and facilitates RecA-binding to the ssDNA for homologous DNA recombination and repair. Holoenzyme degrades any linearized DNA that is unable to undergo homologous recombination. In the holoenzyme this subunit contributes ATPase, 3'-5' helicase, exonuclease activity and loads RecA onto ssDNA.</text>
</comment>
<keyword evidence="4 15" id="KW-0227">DNA damage</keyword>
<evidence type="ECO:0000256" key="10">
    <source>
        <dbReference type="ARBA" id="ARBA00023125"/>
    </source>
</evidence>
<keyword evidence="5 15" id="KW-0378">Hydrolase</keyword>
<comment type="domain">
    <text evidence="15">The C-terminal domain has nuclease activity and interacts with RecD. It interacts with RecA, facilitating its loading onto ssDNA.</text>
</comment>
<comment type="miscellaneous">
    <text evidence="15">In the RecBCD complex, RecB has a slow 3'-5' helicase, an exonuclease activity and loads RecA onto ssDNA, RecD has a fast 5'-3' helicase activity, while RecC stimulates the ATPase and processivity of the RecB helicase and contributes to recognition of the Chi site.</text>
</comment>
<evidence type="ECO:0000313" key="19">
    <source>
        <dbReference type="EMBL" id="GAA5175540.1"/>
    </source>
</evidence>
<evidence type="ECO:0000256" key="13">
    <source>
        <dbReference type="ARBA" id="ARBA00034617"/>
    </source>
</evidence>
<comment type="cofactor">
    <cofactor evidence="15">
        <name>Mg(2+)</name>
        <dbReference type="ChEBI" id="CHEBI:18420"/>
    </cofactor>
    <text evidence="15">Binds 1 Mg(2+) ion per subunit.</text>
</comment>
<evidence type="ECO:0000256" key="16">
    <source>
        <dbReference type="PROSITE-ProRule" id="PRU00560"/>
    </source>
</evidence>
<keyword evidence="11 15" id="KW-0234">DNA repair</keyword>
<comment type="catalytic activity">
    <reaction evidence="15">
        <text>Exonucleolytic cleavage (in the presence of ATP) in either 5'- to 3'- or 3'- to 5'-direction to yield 5'-phosphooligonucleotides.</text>
        <dbReference type="EC" id="3.1.11.5"/>
    </reaction>
</comment>
<protein>
    <recommendedName>
        <fullName evidence="15">RecBCD enzyme subunit RecB</fullName>
        <ecNumber evidence="15">3.1.11.5</ecNumber>
        <ecNumber evidence="15">5.6.2.4</ecNumber>
    </recommendedName>
    <alternativeName>
        <fullName evidence="15">DNA 3'-5' helicase subunit RecB</fullName>
    </alternativeName>
    <alternativeName>
        <fullName evidence="15">Exonuclease V subunit RecB</fullName>
        <shortName evidence="15">ExoV subunit RecB</shortName>
    </alternativeName>
    <alternativeName>
        <fullName evidence="15">Helicase/nuclease RecBCD subunit RecB</fullName>
    </alternativeName>
</protein>
<comment type="subunit">
    <text evidence="15">Heterotrimer of RecB, RecC and RecD. All subunits contribute to DNA-binding. Interacts with RecA.</text>
</comment>
<feature type="region of interest" description="Nuclease activity, interacts with RecD and RecA" evidence="15">
    <location>
        <begin position="1002"/>
        <end position="1380"/>
    </location>
</feature>
<dbReference type="SUPFAM" id="SSF52540">
    <property type="entry name" value="P-loop containing nucleoside triphosphate hydrolases"/>
    <property type="match status" value="1"/>
</dbReference>
<evidence type="ECO:0000256" key="9">
    <source>
        <dbReference type="ARBA" id="ARBA00022842"/>
    </source>
</evidence>
<keyword evidence="1 15" id="KW-0540">Nuclease</keyword>
<comment type="caution">
    <text evidence="19">The sequence shown here is derived from an EMBL/GenBank/DDBJ whole genome shotgun (WGS) entry which is preliminary data.</text>
</comment>
<organism evidence="19 20">
    <name type="scientific">Modicisalibacter zincidurans</name>
    <dbReference type="NCBI Taxonomy" id="1178777"/>
    <lineage>
        <taxon>Bacteria</taxon>
        <taxon>Pseudomonadati</taxon>
        <taxon>Pseudomonadota</taxon>
        <taxon>Gammaproteobacteria</taxon>
        <taxon>Oceanospirillales</taxon>
        <taxon>Halomonadaceae</taxon>
        <taxon>Modicisalibacter</taxon>
    </lineage>
</organism>
<dbReference type="PROSITE" id="PS51217">
    <property type="entry name" value="UVRD_HELICASE_CTER"/>
    <property type="match status" value="1"/>
</dbReference>
<feature type="region of interest" description="DNA-binding and helicase activity, interacts with RecC" evidence="15">
    <location>
        <begin position="1"/>
        <end position="975"/>
    </location>
</feature>
<dbReference type="InterPro" id="IPR027417">
    <property type="entry name" value="P-loop_NTPase"/>
</dbReference>
<dbReference type="EMBL" id="BAABKI010000020">
    <property type="protein sequence ID" value="GAA5175540.1"/>
    <property type="molecule type" value="Genomic_DNA"/>
</dbReference>
<keyword evidence="2 15" id="KW-0479">Metal-binding</keyword>
<evidence type="ECO:0000256" key="12">
    <source>
        <dbReference type="ARBA" id="ARBA00023235"/>
    </source>
</evidence>
<dbReference type="EC" id="5.6.2.4" evidence="15"/>
<dbReference type="EC" id="3.1.11.5" evidence="15"/>
<feature type="binding site" evidence="15">
    <location>
        <position position="1258"/>
    </location>
    <ligand>
        <name>Mg(2+)</name>
        <dbReference type="ChEBI" id="CHEBI:18420"/>
    </ligand>
</feature>
<dbReference type="PANTHER" id="PTHR11070:SF23">
    <property type="entry name" value="RECBCD ENZYME SUBUNIT RECB"/>
    <property type="match status" value="1"/>
</dbReference>
<dbReference type="Proteomes" id="UP001500074">
    <property type="component" value="Unassembled WGS sequence"/>
</dbReference>
<feature type="active site" description="For nuclease activity" evidence="15">
    <location>
        <position position="1271"/>
    </location>
</feature>
<dbReference type="HAMAP" id="MF_01485">
    <property type="entry name" value="RecB"/>
    <property type="match status" value="1"/>
</dbReference>
<evidence type="ECO:0000256" key="8">
    <source>
        <dbReference type="ARBA" id="ARBA00022840"/>
    </source>
</evidence>
<dbReference type="CDD" id="cd22352">
    <property type="entry name" value="RecB_C-like"/>
    <property type="match status" value="1"/>
</dbReference>
<comment type="catalytic activity">
    <reaction evidence="13 15">
        <text>Couples ATP hydrolysis with the unwinding of duplex DNA by translocating in the 3'-5' direction.</text>
        <dbReference type="EC" id="5.6.2.4"/>
    </reaction>
</comment>
<dbReference type="SUPFAM" id="SSF52980">
    <property type="entry name" value="Restriction endonuclease-like"/>
    <property type="match status" value="1"/>
</dbReference>
<dbReference type="Gene3D" id="3.40.50.300">
    <property type="entry name" value="P-loop containing nucleotide triphosphate hydrolases"/>
    <property type="match status" value="3"/>
</dbReference>
<gene>
    <name evidence="15 19" type="primary">recB</name>
    <name evidence="19" type="ORF">GCM10023342_19050</name>
</gene>
<dbReference type="InterPro" id="IPR004586">
    <property type="entry name" value="RecB"/>
</dbReference>
<evidence type="ECO:0000256" key="15">
    <source>
        <dbReference type="HAMAP-Rule" id="MF_01485"/>
    </source>
</evidence>
<keyword evidence="6 15" id="KW-0347">Helicase</keyword>
<keyword evidence="8 15" id="KW-0067">ATP-binding</keyword>
<accession>A0ABP9REJ9</accession>
<keyword evidence="12 15" id="KW-0413">Isomerase</keyword>
<dbReference type="InterPro" id="IPR000212">
    <property type="entry name" value="DNA_helicase_UvrD/REP"/>
</dbReference>
<evidence type="ECO:0000256" key="6">
    <source>
        <dbReference type="ARBA" id="ARBA00022806"/>
    </source>
</evidence>
<dbReference type="RefSeq" id="WP_035575080.1">
    <property type="nucleotide sequence ID" value="NZ_BAABKI010000020.1"/>
</dbReference>
<keyword evidence="10 15" id="KW-0238">DNA-binding</keyword>
<feature type="binding site" evidence="16">
    <location>
        <begin position="22"/>
        <end position="29"/>
    </location>
    <ligand>
        <name>ATP</name>
        <dbReference type="ChEBI" id="CHEBI:30616"/>
    </ligand>
</feature>
<dbReference type="Gene3D" id="1.10.486.10">
    <property type="entry name" value="PCRA, domain 4"/>
    <property type="match status" value="1"/>
</dbReference>
<proteinExistence type="inferred from homology"/>
<dbReference type="PROSITE" id="PS51198">
    <property type="entry name" value="UVRD_HELICASE_ATP_BIND"/>
    <property type="match status" value="1"/>
</dbReference>
<keyword evidence="3 15" id="KW-0547">Nucleotide-binding</keyword>
<dbReference type="InterPro" id="IPR014017">
    <property type="entry name" value="DNA_helicase_UvrD-like_C"/>
</dbReference>
<comment type="catalytic activity">
    <reaction evidence="14 15">
        <text>ATP + H2O = ADP + phosphate + H(+)</text>
        <dbReference type="Rhea" id="RHEA:13065"/>
        <dbReference type="ChEBI" id="CHEBI:15377"/>
        <dbReference type="ChEBI" id="CHEBI:15378"/>
        <dbReference type="ChEBI" id="CHEBI:30616"/>
        <dbReference type="ChEBI" id="CHEBI:43474"/>
        <dbReference type="ChEBI" id="CHEBI:456216"/>
        <dbReference type="EC" id="5.6.2.4"/>
    </reaction>
</comment>
<dbReference type="InterPro" id="IPR011604">
    <property type="entry name" value="PDDEXK-like_dom_sf"/>
</dbReference>
<dbReference type="InterPro" id="IPR038726">
    <property type="entry name" value="PDDEXK_AddAB-type"/>
</dbReference>
<evidence type="ECO:0000256" key="7">
    <source>
        <dbReference type="ARBA" id="ARBA00022839"/>
    </source>
</evidence>
<dbReference type="Pfam" id="PF12705">
    <property type="entry name" value="PDDEXK_1"/>
    <property type="match status" value="1"/>
</dbReference>
<sequence length="1380" mass="152381">MSDVTQLDPLSFPLHGSRLIEASAGTGKTFTIALLYVRLVLGARHDDDQAAFERPLTPPEILVVTFTNAATQELRERIRARLVEAAGVFLAEMPADDAATPEAGLREGAVNPSVSATFSLLGKRPSLQPAPGTAVANDPLLLALRDQYDPAVWPACARRLQLAAEWMDEAAVSTIHSWCYRMLREHAFDSGSLFSLDLENDQTELELEVVRDYWRNFYYTLDGEVLASVVRHWDAPEALHQAVRDLLPECAALPKDAPPPAEAVSRAQHEAARRLAELKAPWPAWLDECETLFENAARQKAFKGQSFNARSRANWFGALREWCQDDAIWPGLTDAAWKRLTPAGMAEIWLEGEPPDHPALAALEALQGELRALPDPYADLLTHAVHWCRQRLDREQQRRAEMGPNELLTHLDRALAGPNCEALGAQIRRQFPVALVDEFQDTDPVQYRIFDCVYRIRENRRGSSETRGVFLIGDPKQAIYAFRGADIHTYLRARRDTQGRHVTLGTNFRSSTEMVAAVNRCFAHAESHPPGAFLFKERDGGNPVPFIGVDAKGRKDALTVDGRPLPAMTLWRLDCDEPLSKTAYHGEMAERCASHMVELLEQGQSGRAGFMESGRAGFMENGRAGFMNSNRAGFQGGDKHAFKPLRPSDMAVLVNGLGEARAIRQALARRGVKSVYLSDKDKVFASSMASQLEAWLHACAEPDDARKLHTALAMPALGLSLAELNDLGSSQGHDELAWEGRVMQFRDYHRLWRNQGVLPLVRRLINDFEIATRLLEGGPASEGERLLTDLLHLGELLQQASQELDGEHALIRFLAESIARPAGQGDAHKLRLESDADLVQVITIHKSKGLEYPLVFLPFICGHRPTRKDDSPLRWHDAEGRLHITLEADDEMLAIVDRERLGEDLRKLYVALTRARHATWLGMAPLKGLEGSAIGQLLDNGNPIDPAGFDAALARLKGLGDDACPNIQIEPAPPAHARVVELAGVDDALGEAPTPTRPAREHWWIASYSALRISADGAAAGAIEPAPVSADTLHSAPPMAPADIASISPVEGATLPEPASALESTALEVIEEPRDRSPFLEERHRATARQGTLSRESGVYMPVNEQFERESNAVWPRADRSLHRFPRGPGPGTFLHGILEWAGGQGFARVAADPAAREDALARRLNLRGWSQWLPTLHEWFGALLTTTLPLPAPGQTAATFRLDSLATYQVEMEFWFAASRVDTRRLDALVSAHTLAGTPRSPLDPDTLNGMLKGFIDLVFECEGRYYVADWKSNHLGPDDAAYSPEAMRLAVAEKRYDLQFALYLLALHRLLGSRLPDYDYDRHIGGSLTVFLRGTNAEGHGVYAERPPRELIEAMDALFRGHDHTAAERAPTDTETPA</sequence>
<dbReference type="Pfam" id="PF13361">
    <property type="entry name" value="UvrD_C"/>
    <property type="match status" value="1"/>
</dbReference>
<dbReference type="PANTHER" id="PTHR11070">
    <property type="entry name" value="UVRD / RECB / PCRA DNA HELICASE FAMILY MEMBER"/>
    <property type="match status" value="1"/>
</dbReference>
<dbReference type="NCBIfam" id="TIGR00609">
    <property type="entry name" value="recB"/>
    <property type="match status" value="1"/>
</dbReference>
<keyword evidence="9 15" id="KW-0460">Magnesium</keyword>
<dbReference type="InterPro" id="IPR011335">
    <property type="entry name" value="Restrct_endonuc-II-like"/>
</dbReference>
<feature type="domain" description="UvrD-like helicase C-terminal" evidence="18">
    <location>
        <begin position="512"/>
        <end position="849"/>
    </location>
</feature>
<keyword evidence="7 15" id="KW-0269">Exonuclease</keyword>
<evidence type="ECO:0000256" key="3">
    <source>
        <dbReference type="ARBA" id="ARBA00022741"/>
    </source>
</evidence>
<feature type="binding site" evidence="15">
    <location>
        <position position="1271"/>
    </location>
    <ligand>
        <name>Mg(2+)</name>
        <dbReference type="ChEBI" id="CHEBI:18420"/>
    </ligand>
</feature>
<dbReference type="Gene3D" id="3.90.320.10">
    <property type="match status" value="1"/>
</dbReference>
<evidence type="ECO:0000259" key="18">
    <source>
        <dbReference type="PROSITE" id="PS51217"/>
    </source>
</evidence>
<comment type="similarity">
    <text evidence="15">Belongs to the helicase family. UvrD subfamily.</text>
</comment>
<feature type="binding site" evidence="15">
    <location>
        <position position="1136"/>
    </location>
    <ligand>
        <name>Mg(2+)</name>
        <dbReference type="ChEBI" id="CHEBI:18420"/>
    </ligand>
</feature>
<reference evidence="20" key="1">
    <citation type="journal article" date="2019" name="Int. J. Syst. Evol. Microbiol.">
        <title>The Global Catalogue of Microorganisms (GCM) 10K type strain sequencing project: providing services to taxonomists for standard genome sequencing and annotation.</title>
        <authorList>
            <consortium name="The Broad Institute Genomics Platform"/>
            <consortium name="The Broad Institute Genome Sequencing Center for Infectious Disease"/>
            <person name="Wu L."/>
            <person name="Ma J."/>
        </authorList>
    </citation>
    <scope>NUCLEOTIDE SEQUENCE [LARGE SCALE GENOMIC DNA]</scope>
    <source>
        <strain evidence="20">JCM 18472</strain>
    </source>
</reference>
<evidence type="ECO:0000256" key="11">
    <source>
        <dbReference type="ARBA" id="ARBA00023204"/>
    </source>
</evidence>
<feature type="domain" description="UvrD-like helicase ATP-binding" evidence="17">
    <location>
        <begin position="1"/>
        <end position="511"/>
    </location>
</feature>
<dbReference type="InterPro" id="IPR014016">
    <property type="entry name" value="UvrD-like_ATP-bd"/>
</dbReference>
<evidence type="ECO:0000313" key="20">
    <source>
        <dbReference type="Proteomes" id="UP001500074"/>
    </source>
</evidence>
<name>A0ABP9REJ9_9GAMM</name>
<evidence type="ECO:0000256" key="14">
    <source>
        <dbReference type="ARBA" id="ARBA00048988"/>
    </source>
</evidence>
<evidence type="ECO:0000256" key="1">
    <source>
        <dbReference type="ARBA" id="ARBA00022722"/>
    </source>
</evidence>
<evidence type="ECO:0000259" key="17">
    <source>
        <dbReference type="PROSITE" id="PS51198"/>
    </source>
</evidence>